<keyword evidence="4" id="KW-0378">Hydrolase</keyword>
<gene>
    <name evidence="4" type="ORF">EAH86_17835</name>
</gene>
<dbReference type="RefSeq" id="WP_140743202.1">
    <property type="nucleotide sequence ID" value="NZ_RCZM01000006.1"/>
</dbReference>
<evidence type="ECO:0000256" key="2">
    <source>
        <dbReference type="SAM" id="MobiDB-lite"/>
    </source>
</evidence>
<feature type="compositionally biased region" description="Polar residues" evidence="2">
    <location>
        <begin position="1"/>
        <end position="10"/>
    </location>
</feature>
<dbReference type="AlphaFoldDB" id="A0A502CNC3"/>
<evidence type="ECO:0000313" key="4">
    <source>
        <dbReference type="EMBL" id="TPG14060.1"/>
    </source>
</evidence>
<dbReference type="GO" id="GO:0004519">
    <property type="term" value="F:endonuclease activity"/>
    <property type="evidence" value="ECO:0007669"/>
    <property type="project" value="UniProtKB-KW"/>
</dbReference>
<dbReference type="InterPro" id="IPR003615">
    <property type="entry name" value="HNH_nuc"/>
</dbReference>
<protein>
    <submittedName>
        <fullName evidence="4">HNH endonuclease</fullName>
    </submittedName>
</protein>
<proteinExistence type="inferred from homology"/>
<dbReference type="Pfam" id="PF02720">
    <property type="entry name" value="DUF222"/>
    <property type="match status" value="1"/>
</dbReference>
<evidence type="ECO:0000256" key="1">
    <source>
        <dbReference type="ARBA" id="ARBA00023450"/>
    </source>
</evidence>
<comment type="caution">
    <text evidence="4">The sequence shown here is derived from an EMBL/GenBank/DDBJ whole genome shotgun (WGS) entry which is preliminary data.</text>
</comment>
<dbReference type="Proteomes" id="UP000317722">
    <property type="component" value="Unassembled WGS sequence"/>
</dbReference>
<reference evidence="4 5" key="1">
    <citation type="journal article" date="2019" name="Environ. Microbiol.">
        <title>Species interactions and distinct microbial communities in high Arctic permafrost affected cryosols are associated with the CH4 and CO2 gas fluxes.</title>
        <authorList>
            <person name="Altshuler I."/>
            <person name="Hamel J."/>
            <person name="Turney S."/>
            <person name="Magnuson E."/>
            <person name="Levesque R."/>
            <person name="Greer C."/>
            <person name="Whyte L.G."/>
        </authorList>
    </citation>
    <scope>NUCLEOTIDE SEQUENCE [LARGE SCALE GENOMIC DNA]</scope>
    <source>
        <strain evidence="4 5">S9.3A</strain>
    </source>
</reference>
<keyword evidence="4" id="KW-0255">Endonuclease</keyword>
<evidence type="ECO:0000313" key="5">
    <source>
        <dbReference type="Proteomes" id="UP000317722"/>
    </source>
</evidence>
<dbReference type="InterPro" id="IPR002711">
    <property type="entry name" value="HNH"/>
</dbReference>
<comment type="similarity">
    <text evidence="1">Belongs to the Rv1128c/1148c/1588c/1702c/1945/3466 family.</text>
</comment>
<dbReference type="Pfam" id="PF01844">
    <property type="entry name" value="HNH"/>
    <property type="match status" value="1"/>
</dbReference>
<dbReference type="EMBL" id="RCZM01000006">
    <property type="protein sequence ID" value="TPG14060.1"/>
    <property type="molecule type" value="Genomic_DNA"/>
</dbReference>
<dbReference type="GO" id="GO:0003676">
    <property type="term" value="F:nucleic acid binding"/>
    <property type="evidence" value="ECO:0007669"/>
    <property type="project" value="InterPro"/>
</dbReference>
<keyword evidence="5" id="KW-1185">Reference proteome</keyword>
<evidence type="ECO:0000259" key="3">
    <source>
        <dbReference type="SMART" id="SM00507"/>
    </source>
</evidence>
<sequence>MAISPDTTPRTGGDPSGHRGRPVQGGVSAAVAALAGCEPGRAWALSDTEVAAAMSALGDLAVSVDAHLVAVLAEAKRRSLGSGDGWGPVDWAHAMAPLIPLRDLHDLDAVAATAASDDLRLAGVVEAVAAGTDADDADPGRGEVLPVGKAAQIVRFHQSIRGLADPAELEQVTGVLLQSARGLDGLGEKGLAAAVRHAGQVMRPDRLVEHDADLRRAHRSLVKGPGPLGLSRYTLILDEEGAAILDTAVDALAKPRPDANTGADTSAHDPRTAQARRADALLDLVSRAVAAPEGVPRQAKTSLVVTIGLEVLQGRCRGAGLTMAGDILTTDTVRRMACDAQLIPVVLGTNGEILDQGMGRRLFDRAQIRHLWLRDGHCTFPGCSKPAAWTDAHHLVHWLDGGPTDINNAALLCRAHHTVVHRERYTGAVIEGPHGPQVHWDLTYGSYDTHLAQLPPPP</sequence>
<dbReference type="GO" id="GO:0008270">
    <property type="term" value="F:zinc ion binding"/>
    <property type="evidence" value="ECO:0007669"/>
    <property type="project" value="InterPro"/>
</dbReference>
<organism evidence="4 5">
    <name type="scientific">Pedococcus bigeumensis</name>
    <dbReference type="NCBI Taxonomy" id="433644"/>
    <lineage>
        <taxon>Bacteria</taxon>
        <taxon>Bacillati</taxon>
        <taxon>Actinomycetota</taxon>
        <taxon>Actinomycetes</taxon>
        <taxon>Micrococcales</taxon>
        <taxon>Intrasporangiaceae</taxon>
        <taxon>Pedococcus</taxon>
    </lineage>
</organism>
<dbReference type="InterPro" id="IPR003870">
    <property type="entry name" value="DUF222"/>
</dbReference>
<dbReference type="CDD" id="cd00085">
    <property type="entry name" value="HNHc"/>
    <property type="match status" value="1"/>
</dbReference>
<name>A0A502CNC3_9MICO</name>
<keyword evidence="4" id="KW-0540">Nuclease</keyword>
<feature type="region of interest" description="Disordered" evidence="2">
    <location>
        <begin position="1"/>
        <end position="25"/>
    </location>
</feature>
<accession>A0A502CNC3</accession>
<dbReference type="OrthoDB" id="5177627at2"/>
<dbReference type="SMART" id="SM00507">
    <property type="entry name" value="HNHc"/>
    <property type="match status" value="1"/>
</dbReference>
<feature type="domain" description="HNH nuclease" evidence="3">
    <location>
        <begin position="366"/>
        <end position="418"/>
    </location>
</feature>